<keyword evidence="2" id="KW-0396">Initiation factor</keyword>
<reference evidence="2 3" key="1">
    <citation type="submission" date="2020-06" db="EMBL/GenBank/DDBJ databases">
        <title>Transcriptomic and genomic resources for Thalictrum thalictroides and T. hernandezii: Facilitating candidate gene discovery in an emerging model plant lineage.</title>
        <authorList>
            <person name="Arias T."/>
            <person name="Riano-Pachon D.M."/>
            <person name="Di Stilio V.S."/>
        </authorList>
    </citation>
    <scope>NUCLEOTIDE SEQUENCE [LARGE SCALE GENOMIC DNA]</scope>
    <source>
        <strain evidence="3">cv. WT478/WT964</strain>
        <tissue evidence="2">Leaves</tissue>
    </source>
</reference>
<name>A0A7J6W1D4_THATH</name>
<feature type="domain" description="MIF4G" evidence="1">
    <location>
        <begin position="1"/>
        <end position="85"/>
    </location>
</feature>
<evidence type="ECO:0000313" key="3">
    <source>
        <dbReference type="Proteomes" id="UP000554482"/>
    </source>
</evidence>
<accession>A0A7J6W1D4</accession>
<keyword evidence="2" id="KW-0648">Protein biosynthesis</keyword>
<comment type="caution">
    <text evidence="2">The sequence shown here is derived from an EMBL/GenBank/DDBJ whole genome shotgun (WGS) entry which is preliminary data.</text>
</comment>
<evidence type="ECO:0000259" key="1">
    <source>
        <dbReference type="Pfam" id="PF02854"/>
    </source>
</evidence>
<dbReference type="SUPFAM" id="SSF48371">
    <property type="entry name" value="ARM repeat"/>
    <property type="match status" value="1"/>
</dbReference>
<dbReference type="GO" id="GO:0003729">
    <property type="term" value="F:mRNA binding"/>
    <property type="evidence" value="ECO:0007669"/>
    <property type="project" value="TreeGrafter"/>
</dbReference>
<gene>
    <name evidence="2" type="ORF">FRX31_019229</name>
</gene>
<dbReference type="InterPro" id="IPR016024">
    <property type="entry name" value="ARM-type_fold"/>
</dbReference>
<dbReference type="Pfam" id="PF02854">
    <property type="entry name" value="MIF4G"/>
    <property type="match status" value="1"/>
</dbReference>
<evidence type="ECO:0000313" key="2">
    <source>
        <dbReference type="EMBL" id="KAF5191184.1"/>
    </source>
</evidence>
<dbReference type="EMBL" id="JABWDY010023101">
    <property type="protein sequence ID" value="KAF5191184.1"/>
    <property type="molecule type" value="Genomic_DNA"/>
</dbReference>
<dbReference type="InterPro" id="IPR003890">
    <property type="entry name" value="MIF4G-like_typ-3"/>
</dbReference>
<sequence>MVADRICHHIVQELLGYDAKTCSDEVNVEALCEFFYTVGKQLDESPMFQPVNAYFRQLVEKNKLYQLAPRLRFMVGDVLDLRVNKWIPRREEADLEPLPKPQIASFKLLAISFAQVCGIEGMEQVEAAGTGISRSSILMSAPAIEQDTVEKQKSMTIMEQVKAQGEQIAKLWKVVMELERSVSQSSYRQPTESASSHARPPSTGHCQLSCFGGRVVAHGNVQTAESLETNGDTYYVLVEDVLDPDAQLFKHIGSISIFGHVVPGITIIEWPKVFTKFLP</sequence>
<dbReference type="AlphaFoldDB" id="A0A7J6W1D4"/>
<dbReference type="PANTHER" id="PTHR23253:SF53">
    <property type="entry name" value="EUKARYOTIC TRANSLATION INITIATION FACTOR ISOFORM 4G-1"/>
    <property type="match status" value="1"/>
</dbReference>
<dbReference type="OrthoDB" id="1701848at2759"/>
<dbReference type="PANTHER" id="PTHR23253">
    <property type="entry name" value="EUKARYOTIC TRANSLATION INITIATION FACTOR 4 GAMMA"/>
    <property type="match status" value="1"/>
</dbReference>
<proteinExistence type="predicted"/>
<dbReference type="Proteomes" id="UP000554482">
    <property type="component" value="Unassembled WGS sequence"/>
</dbReference>
<organism evidence="2 3">
    <name type="scientific">Thalictrum thalictroides</name>
    <name type="common">Rue-anemone</name>
    <name type="synonym">Anemone thalictroides</name>
    <dbReference type="NCBI Taxonomy" id="46969"/>
    <lineage>
        <taxon>Eukaryota</taxon>
        <taxon>Viridiplantae</taxon>
        <taxon>Streptophyta</taxon>
        <taxon>Embryophyta</taxon>
        <taxon>Tracheophyta</taxon>
        <taxon>Spermatophyta</taxon>
        <taxon>Magnoliopsida</taxon>
        <taxon>Ranunculales</taxon>
        <taxon>Ranunculaceae</taxon>
        <taxon>Thalictroideae</taxon>
        <taxon>Thalictrum</taxon>
    </lineage>
</organism>
<dbReference type="GO" id="GO:0016281">
    <property type="term" value="C:eukaryotic translation initiation factor 4F complex"/>
    <property type="evidence" value="ECO:0007669"/>
    <property type="project" value="TreeGrafter"/>
</dbReference>
<dbReference type="GO" id="GO:0003743">
    <property type="term" value="F:translation initiation factor activity"/>
    <property type="evidence" value="ECO:0007669"/>
    <property type="project" value="UniProtKB-KW"/>
</dbReference>
<protein>
    <submittedName>
        <fullName evidence="2">Eukaryotic translation initiation factor isoform 4g-1</fullName>
    </submittedName>
</protein>
<keyword evidence="3" id="KW-1185">Reference proteome</keyword>
<dbReference type="Gene3D" id="1.25.40.180">
    <property type="match status" value="1"/>
</dbReference>